<gene>
    <name evidence="4" type="primary">hscB</name>
    <name evidence="6" type="ORF">A8950_2738</name>
</gene>
<dbReference type="InterPro" id="IPR036869">
    <property type="entry name" value="J_dom_sf"/>
</dbReference>
<dbReference type="GO" id="GO:0006457">
    <property type="term" value="P:protein folding"/>
    <property type="evidence" value="ECO:0007669"/>
    <property type="project" value="UniProtKB-UniRule"/>
</dbReference>
<comment type="function">
    <text evidence="3 4">Co-chaperone involved in the maturation of iron-sulfur cluster-containing proteins. Seems to help targeting proteins to be folded toward HscA.</text>
</comment>
<dbReference type="GO" id="GO:0044571">
    <property type="term" value="P:[2Fe-2S] cluster assembly"/>
    <property type="evidence" value="ECO:0007669"/>
    <property type="project" value="InterPro"/>
</dbReference>
<dbReference type="AlphaFoldDB" id="A0A4R6WUW0"/>
<name>A0A4R6WUW0_9PROT</name>
<evidence type="ECO:0000256" key="3">
    <source>
        <dbReference type="ARBA" id="ARBA00025596"/>
    </source>
</evidence>
<keyword evidence="2 4" id="KW-0143">Chaperone</keyword>
<dbReference type="EMBL" id="SNYW01000010">
    <property type="protein sequence ID" value="TDQ80869.1"/>
    <property type="molecule type" value="Genomic_DNA"/>
</dbReference>
<dbReference type="InterPro" id="IPR004640">
    <property type="entry name" value="HscB"/>
</dbReference>
<dbReference type="Pfam" id="PF07743">
    <property type="entry name" value="HSCB_C"/>
    <property type="match status" value="1"/>
</dbReference>
<sequence>MAVVQQIGGNGANAGFVSCWACKGPVAGRALFCHTCGAVQPPGSVDHFARLGLERSFDIDHDHLEKQYLGFQRVLHPDRFAGKPAKERAIAESQAVALNEAYETLDDPLKRAQYLLRLAGIISEGTIDKTVADQALLMEAMEKREALSEAEGVDAIEQLMVEEGKGAIELLSVISKAFAADDLAAANRAVLRLTYARKLLEEARLKRAALEE</sequence>
<dbReference type="SMART" id="SM00271">
    <property type="entry name" value="DnaJ"/>
    <property type="match status" value="1"/>
</dbReference>
<dbReference type="OrthoDB" id="287587at2"/>
<dbReference type="GO" id="GO:0001671">
    <property type="term" value="F:ATPase activator activity"/>
    <property type="evidence" value="ECO:0007669"/>
    <property type="project" value="InterPro"/>
</dbReference>
<dbReference type="PANTHER" id="PTHR14021:SF15">
    <property type="entry name" value="IRON-SULFUR CLUSTER CO-CHAPERONE PROTEIN HSCB"/>
    <property type="match status" value="1"/>
</dbReference>
<dbReference type="Gene3D" id="1.10.287.110">
    <property type="entry name" value="DnaJ domain"/>
    <property type="match status" value="1"/>
</dbReference>
<evidence type="ECO:0000256" key="2">
    <source>
        <dbReference type="ARBA" id="ARBA00023186"/>
    </source>
</evidence>
<organism evidence="6 7">
    <name type="scientific">Dongia mobilis</name>
    <dbReference type="NCBI Taxonomy" id="578943"/>
    <lineage>
        <taxon>Bacteria</taxon>
        <taxon>Pseudomonadati</taxon>
        <taxon>Pseudomonadota</taxon>
        <taxon>Alphaproteobacteria</taxon>
        <taxon>Rhodospirillales</taxon>
        <taxon>Dongiaceae</taxon>
        <taxon>Dongia</taxon>
    </lineage>
</organism>
<keyword evidence="7" id="KW-1185">Reference proteome</keyword>
<dbReference type="Pfam" id="PF00226">
    <property type="entry name" value="DnaJ"/>
    <property type="match status" value="1"/>
</dbReference>
<dbReference type="PROSITE" id="PS50076">
    <property type="entry name" value="DNAJ_2"/>
    <property type="match status" value="1"/>
</dbReference>
<dbReference type="GO" id="GO:0051259">
    <property type="term" value="P:protein complex oligomerization"/>
    <property type="evidence" value="ECO:0007669"/>
    <property type="project" value="InterPro"/>
</dbReference>
<dbReference type="CDD" id="cd06257">
    <property type="entry name" value="DnaJ"/>
    <property type="match status" value="1"/>
</dbReference>
<dbReference type="RefSeq" id="WP_133614209.1">
    <property type="nucleotide sequence ID" value="NZ_SNYW01000010.1"/>
</dbReference>
<evidence type="ECO:0000256" key="1">
    <source>
        <dbReference type="ARBA" id="ARBA00010476"/>
    </source>
</evidence>
<feature type="domain" description="J" evidence="5">
    <location>
        <begin position="46"/>
        <end position="118"/>
    </location>
</feature>
<dbReference type="InterPro" id="IPR001623">
    <property type="entry name" value="DnaJ_domain"/>
</dbReference>
<dbReference type="InterPro" id="IPR036386">
    <property type="entry name" value="HscB_C_sf"/>
</dbReference>
<dbReference type="Gene3D" id="1.20.1280.20">
    <property type="entry name" value="HscB, C-terminal domain"/>
    <property type="match status" value="1"/>
</dbReference>
<evidence type="ECO:0000313" key="7">
    <source>
        <dbReference type="Proteomes" id="UP000295783"/>
    </source>
</evidence>
<dbReference type="HAMAP" id="MF_00682">
    <property type="entry name" value="HscB"/>
    <property type="match status" value="1"/>
</dbReference>
<dbReference type="SUPFAM" id="SSF46565">
    <property type="entry name" value="Chaperone J-domain"/>
    <property type="match status" value="1"/>
</dbReference>
<evidence type="ECO:0000256" key="4">
    <source>
        <dbReference type="HAMAP-Rule" id="MF_00682"/>
    </source>
</evidence>
<comment type="similarity">
    <text evidence="1 4">Belongs to the HscB family.</text>
</comment>
<dbReference type="InterPro" id="IPR009073">
    <property type="entry name" value="HscB_oligo_C"/>
</dbReference>
<dbReference type="PANTHER" id="PTHR14021">
    <property type="entry name" value="IRON-SULFUR CLUSTER CO-CHAPERONE PROTEIN HSCB"/>
    <property type="match status" value="1"/>
</dbReference>
<protein>
    <recommendedName>
        <fullName evidence="4">Co-chaperone protein HscB homolog</fullName>
    </recommendedName>
</protein>
<accession>A0A4R6WUW0</accession>
<reference evidence="6 7" key="1">
    <citation type="submission" date="2019-03" db="EMBL/GenBank/DDBJ databases">
        <title>Genomic Encyclopedia of Type Strains, Phase III (KMG-III): the genomes of soil and plant-associated and newly described type strains.</title>
        <authorList>
            <person name="Whitman W."/>
        </authorList>
    </citation>
    <scope>NUCLEOTIDE SEQUENCE [LARGE SCALE GENOMIC DNA]</scope>
    <source>
        <strain evidence="6 7">CGMCC 1.7660</strain>
    </source>
</reference>
<evidence type="ECO:0000313" key="6">
    <source>
        <dbReference type="EMBL" id="TDQ80869.1"/>
    </source>
</evidence>
<dbReference type="SUPFAM" id="SSF47144">
    <property type="entry name" value="HSC20 (HSCB), C-terminal oligomerisation domain"/>
    <property type="match status" value="1"/>
</dbReference>
<evidence type="ECO:0000259" key="5">
    <source>
        <dbReference type="PROSITE" id="PS50076"/>
    </source>
</evidence>
<dbReference type="Proteomes" id="UP000295783">
    <property type="component" value="Unassembled WGS sequence"/>
</dbReference>
<comment type="subunit">
    <text evidence="4">Interacts with HscA and stimulates its ATPase activity.</text>
</comment>
<dbReference type="GO" id="GO:0051087">
    <property type="term" value="F:protein-folding chaperone binding"/>
    <property type="evidence" value="ECO:0007669"/>
    <property type="project" value="InterPro"/>
</dbReference>
<proteinExistence type="inferred from homology"/>
<comment type="caution">
    <text evidence="6">The sequence shown here is derived from an EMBL/GenBank/DDBJ whole genome shotgun (WGS) entry which is preliminary data.</text>
</comment>
<dbReference type="NCBIfam" id="TIGR00714">
    <property type="entry name" value="hscB"/>
    <property type="match status" value="1"/>
</dbReference>